<organism evidence="2 3">
    <name type="scientific">Aspergillus luchuensis (strain CBS 106.47)</name>
    <dbReference type="NCBI Taxonomy" id="1137211"/>
    <lineage>
        <taxon>Eukaryota</taxon>
        <taxon>Fungi</taxon>
        <taxon>Dikarya</taxon>
        <taxon>Ascomycota</taxon>
        <taxon>Pezizomycotina</taxon>
        <taxon>Eurotiomycetes</taxon>
        <taxon>Eurotiomycetidae</taxon>
        <taxon>Eurotiales</taxon>
        <taxon>Aspergillaceae</taxon>
        <taxon>Aspergillus</taxon>
        <taxon>Aspergillus subgen. Circumdati</taxon>
    </lineage>
</organism>
<evidence type="ECO:0000313" key="3">
    <source>
        <dbReference type="Proteomes" id="UP000184063"/>
    </source>
</evidence>
<dbReference type="VEuPathDB" id="FungiDB:ASPFODRAFT_54750"/>
<dbReference type="Proteomes" id="UP000184063">
    <property type="component" value="Unassembled WGS sequence"/>
</dbReference>
<sequence>MAPTSPQRHRDDDTEVVFTHADRMIIIIPCIRPAIGPHDTRRVVVGCIHSPLPDYGKP</sequence>
<dbReference type="AlphaFoldDB" id="A0A1M3SZ12"/>
<dbReference type="EMBL" id="KV878286">
    <property type="protein sequence ID" value="OJZ79588.1"/>
    <property type="molecule type" value="Genomic_DNA"/>
</dbReference>
<evidence type="ECO:0000313" key="1">
    <source>
        <dbReference type="EMBL" id="OJZ79588.1"/>
    </source>
</evidence>
<protein>
    <submittedName>
        <fullName evidence="2">Uncharacterized protein</fullName>
    </submittedName>
</protein>
<gene>
    <name evidence="2" type="ORF">ASPFODRAFT_54750</name>
    <name evidence="1" type="ORF">ASPFODRAFT_54957</name>
</gene>
<evidence type="ECO:0000313" key="2">
    <source>
        <dbReference type="EMBL" id="OJZ79732.1"/>
    </source>
</evidence>
<dbReference type="EMBL" id="KV878274">
    <property type="protein sequence ID" value="OJZ79732.1"/>
    <property type="molecule type" value="Genomic_DNA"/>
</dbReference>
<reference evidence="2" key="1">
    <citation type="submission" date="2016-11" db="EMBL/GenBank/DDBJ databases">
        <title>Genomic diversity in the industrially and medically important fungal genus Aspergillus.</title>
        <authorList>
            <consortium name="DOE Joint Genome Institute"/>
            <person name="Riley R."/>
            <person name="Labutti K."/>
            <person name="Clum A."/>
            <person name="Sun H."/>
            <person name="Wiebenga A."/>
            <person name="De Vries R.P."/>
            <person name="Grigoriev I.V."/>
        </authorList>
    </citation>
    <scope>NUCLEOTIDE SEQUENCE [LARGE SCALE GENOMIC DNA]</scope>
    <source>
        <strain evidence="2">CBS 106.47</strain>
    </source>
</reference>
<proteinExistence type="predicted"/>
<reference evidence="3" key="2">
    <citation type="journal article" date="2017" name="Genome Biol.">
        <title>Comparative genomics reveals high biological diversity and specific adaptations in the industrially and medically important fungal genus Aspergillus.</title>
        <authorList>
            <person name="de Vries R.P."/>
            <person name="Riley R."/>
            <person name="Wiebenga A."/>
            <person name="Aguilar-Osorio G."/>
            <person name="Amillis S."/>
            <person name="Uchima C.A."/>
            <person name="Anderluh G."/>
            <person name="Asadollahi M."/>
            <person name="Askin M."/>
            <person name="Barry K."/>
            <person name="Battaglia E."/>
            <person name="Bayram O."/>
            <person name="Benocci T."/>
            <person name="Braus-Stromeyer S.A."/>
            <person name="Caldana C."/>
            <person name="Canovas D."/>
            <person name="Cerqueira G.C."/>
            <person name="Chen F."/>
            <person name="Chen W."/>
            <person name="Choi C."/>
            <person name="Clum A."/>
            <person name="Dos Santos R.A."/>
            <person name="Damasio A.R."/>
            <person name="Diallinas G."/>
            <person name="Emri T."/>
            <person name="Fekete E."/>
            <person name="Flipphi M."/>
            <person name="Freyberg S."/>
            <person name="Gallo A."/>
            <person name="Gournas C."/>
            <person name="Habgood R."/>
            <person name="Hainaut M."/>
            <person name="Harispe M.L."/>
            <person name="Henrissat B."/>
            <person name="Hilden K.S."/>
            <person name="Hope R."/>
            <person name="Hossain A."/>
            <person name="Karabika E."/>
            <person name="Karaffa L."/>
            <person name="Karanyi Z."/>
            <person name="Krasevec N."/>
            <person name="Kuo A."/>
            <person name="Kusch H."/>
            <person name="LaButti K."/>
            <person name="Lagendijk E.L."/>
            <person name="Lapidus A."/>
            <person name="Levasseur A."/>
            <person name="Lindquist E."/>
            <person name="Lipzen A."/>
            <person name="Logrieco A.F."/>
            <person name="MacCabe A."/>
            <person name="Maekelae M.R."/>
            <person name="Malavazi I."/>
            <person name="Melin P."/>
            <person name="Meyer V."/>
            <person name="Mielnichuk N."/>
            <person name="Miskei M."/>
            <person name="Molnar A.P."/>
            <person name="Mule G."/>
            <person name="Ngan C.Y."/>
            <person name="Orejas M."/>
            <person name="Orosz E."/>
            <person name="Ouedraogo J.P."/>
            <person name="Overkamp K.M."/>
            <person name="Park H.-S."/>
            <person name="Perrone G."/>
            <person name="Piumi F."/>
            <person name="Punt P.J."/>
            <person name="Ram A.F."/>
            <person name="Ramon A."/>
            <person name="Rauscher S."/>
            <person name="Record E."/>
            <person name="Riano-Pachon D.M."/>
            <person name="Robert V."/>
            <person name="Roehrig J."/>
            <person name="Ruller R."/>
            <person name="Salamov A."/>
            <person name="Salih N.S."/>
            <person name="Samson R.A."/>
            <person name="Sandor E."/>
            <person name="Sanguinetti M."/>
            <person name="Schuetze T."/>
            <person name="Sepcic K."/>
            <person name="Shelest E."/>
            <person name="Sherlock G."/>
            <person name="Sophianopoulou V."/>
            <person name="Squina F.M."/>
            <person name="Sun H."/>
            <person name="Susca A."/>
            <person name="Todd R.B."/>
            <person name="Tsang A."/>
            <person name="Unkles S.E."/>
            <person name="van de Wiele N."/>
            <person name="van Rossen-Uffink D."/>
            <person name="Oliveira J.V."/>
            <person name="Vesth T.C."/>
            <person name="Visser J."/>
            <person name="Yu J.-H."/>
            <person name="Zhou M."/>
            <person name="Andersen M.R."/>
            <person name="Archer D.B."/>
            <person name="Baker S.E."/>
            <person name="Benoit I."/>
            <person name="Brakhage A.A."/>
            <person name="Braus G.H."/>
            <person name="Fischer R."/>
            <person name="Frisvad J.C."/>
            <person name="Goldman G.H."/>
            <person name="Houbraken J."/>
            <person name="Oakley B."/>
            <person name="Pocsi I."/>
            <person name="Scazzocchio C."/>
            <person name="Seiboth B."/>
            <person name="vanKuyk P.A."/>
            <person name="Wortman J."/>
            <person name="Dyer P.S."/>
            <person name="Grigoriev I.V."/>
        </authorList>
    </citation>
    <scope>NUCLEOTIDE SEQUENCE [LARGE SCALE GENOMIC DNA]</scope>
    <source>
        <strain evidence="3">CBS 106.47</strain>
    </source>
</reference>
<dbReference type="VEuPathDB" id="FungiDB:ASPFODRAFT_54957"/>
<name>A0A1M3SZ12_ASPLC</name>
<accession>A0A1M3SZ12</accession>